<evidence type="ECO:0000259" key="1">
    <source>
        <dbReference type="Pfam" id="PF26449"/>
    </source>
</evidence>
<proteinExistence type="predicted"/>
<accession>A0A8F1MCI2</accession>
<protein>
    <recommendedName>
        <fullName evidence="1">DUF8128 domain-containing protein</fullName>
    </recommendedName>
</protein>
<evidence type="ECO:0000313" key="3">
    <source>
        <dbReference type="Proteomes" id="UP000679129"/>
    </source>
</evidence>
<reference evidence="2" key="1">
    <citation type="submission" date="2021-06" db="EMBL/GenBank/DDBJ databases">
        <title>An adapted protocol for Saccharibacteria cultivation: two new species join this phylum of Candidate Phyla Radiations.</title>
        <authorList>
            <person name="Ibrahim A."/>
            <person name="Maatouk M."/>
            <person name="Zgheib R."/>
            <person name="Haddad G."/>
            <person name="Bou Khalil J."/>
            <person name="Raoult D."/>
            <person name="Bittar F."/>
        </authorList>
    </citation>
    <scope>NUCLEOTIDE SEQUENCE</scope>
    <source>
        <strain evidence="2">IHU1</strain>
    </source>
</reference>
<sequence length="142" mass="16075">MAKLEPTGEELWIQVLVRPIPDDWQNAADRYINSIKNGRMFSLPGFVGSMQWLIGVLGALWQPPEQGVGQSTAVELSDRDKTRISEAEKKATKLGYEVKIRLVYMGESQTNAKLRMQALVGTFKQFALNQSQWISCRQGCIW</sequence>
<dbReference type="InterPro" id="IPR058441">
    <property type="entry name" value="DUF8128"/>
</dbReference>
<feature type="domain" description="DUF8128" evidence="1">
    <location>
        <begin position="10"/>
        <end position="130"/>
    </location>
</feature>
<dbReference type="Pfam" id="PF26449">
    <property type="entry name" value="DUF8128"/>
    <property type="match status" value="1"/>
</dbReference>
<evidence type="ECO:0000313" key="2">
    <source>
        <dbReference type="EMBL" id="QWQ32585.1"/>
    </source>
</evidence>
<dbReference type="EMBL" id="CP076460">
    <property type="protein sequence ID" value="QWQ32585.1"/>
    <property type="molecule type" value="Genomic_DNA"/>
</dbReference>
<dbReference type="Proteomes" id="UP000679129">
    <property type="component" value="Chromosome"/>
</dbReference>
<dbReference type="AlphaFoldDB" id="A0A8F1MCI2"/>
<organism evidence="2 3">
    <name type="scientific">Candidatus Minimicrobia naudis</name>
    <dbReference type="NCBI Taxonomy" id="2841263"/>
    <lineage>
        <taxon>Bacteria</taxon>
        <taxon>Candidatus Saccharimonadota</taxon>
        <taxon>Candidatus Saccharimonadota incertae sedis</taxon>
        <taxon>Candidatus Minimicrobia</taxon>
    </lineage>
</organism>
<keyword evidence="3" id="KW-1185">Reference proteome</keyword>
<gene>
    <name evidence="2" type="ORF">KOY48_01890</name>
</gene>
<name>A0A8F1MCI2_9BACT</name>
<dbReference type="KEGG" id="mnd:KOY48_01890"/>